<dbReference type="EMBL" id="LSSL01001652">
    <property type="protein sequence ID" value="OLY82321.1"/>
    <property type="molecule type" value="Genomic_DNA"/>
</dbReference>
<evidence type="ECO:0000256" key="1">
    <source>
        <dbReference type="ARBA" id="ARBA00004123"/>
    </source>
</evidence>
<dbReference type="AlphaFoldDB" id="A0A1R0GZI7"/>
<protein>
    <submittedName>
        <fullName evidence="5">Importin beta-like protein</fullName>
    </submittedName>
</protein>
<evidence type="ECO:0000313" key="6">
    <source>
        <dbReference type="Proteomes" id="UP000187455"/>
    </source>
</evidence>
<dbReference type="STRING" id="133383.A0A1R0GZI7"/>
<dbReference type="GO" id="GO:0031267">
    <property type="term" value="F:small GTPase binding"/>
    <property type="evidence" value="ECO:0007669"/>
    <property type="project" value="InterPro"/>
</dbReference>
<organism evidence="5 6">
    <name type="scientific">Smittium mucronatum</name>
    <dbReference type="NCBI Taxonomy" id="133383"/>
    <lineage>
        <taxon>Eukaryota</taxon>
        <taxon>Fungi</taxon>
        <taxon>Fungi incertae sedis</taxon>
        <taxon>Zoopagomycota</taxon>
        <taxon>Kickxellomycotina</taxon>
        <taxon>Harpellomycetes</taxon>
        <taxon>Harpellales</taxon>
        <taxon>Legeriomycetaceae</taxon>
        <taxon>Smittium</taxon>
    </lineage>
</organism>
<proteinExistence type="predicted"/>
<keyword evidence="3" id="KW-0539">Nucleus</keyword>
<dbReference type="Gene3D" id="1.25.10.10">
    <property type="entry name" value="Leucine-rich Repeat Variant"/>
    <property type="match status" value="1"/>
</dbReference>
<dbReference type="Proteomes" id="UP000187455">
    <property type="component" value="Unassembled WGS sequence"/>
</dbReference>
<comment type="subcellular location">
    <subcellularLocation>
        <location evidence="1">Nucleus</location>
    </subcellularLocation>
</comment>
<dbReference type="InterPro" id="IPR011989">
    <property type="entry name" value="ARM-like"/>
</dbReference>
<keyword evidence="2" id="KW-0813">Transport</keyword>
<dbReference type="InterPro" id="IPR001494">
    <property type="entry name" value="Importin-beta_N"/>
</dbReference>
<dbReference type="PROSITE" id="PS50166">
    <property type="entry name" value="IMPORTIN_B_NT"/>
    <property type="match status" value="1"/>
</dbReference>
<dbReference type="PANTHER" id="PTHR10997:SF7">
    <property type="entry name" value="IMPORTIN-11"/>
    <property type="match status" value="1"/>
</dbReference>
<gene>
    <name evidence="5" type="ORF">AYI68_g3565</name>
</gene>
<evidence type="ECO:0000256" key="3">
    <source>
        <dbReference type="ARBA" id="ARBA00023242"/>
    </source>
</evidence>
<dbReference type="PANTHER" id="PTHR10997">
    <property type="entry name" value="IMPORTIN-7, 8, 11"/>
    <property type="match status" value="1"/>
</dbReference>
<dbReference type="OrthoDB" id="361693at2759"/>
<dbReference type="Pfam" id="PF03810">
    <property type="entry name" value="IBN_N"/>
    <property type="match status" value="1"/>
</dbReference>
<dbReference type="GO" id="GO:0005635">
    <property type="term" value="C:nuclear envelope"/>
    <property type="evidence" value="ECO:0007669"/>
    <property type="project" value="TreeGrafter"/>
</dbReference>
<evidence type="ECO:0000313" key="5">
    <source>
        <dbReference type="EMBL" id="OLY82321.1"/>
    </source>
</evidence>
<evidence type="ECO:0000256" key="2">
    <source>
        <dbReference type="ARBA" id="ARBA00022448"/>
    </source>
</evidence>
<sequence>MKDISQDLIQCLEQILTGDPVVTKLAEEKLEILRSVIGFHFNLQSIYLDKSFPDQIRFIAAINFKNGVSRYWRNTSVG</sequence>
<keyword evidence="6" id="KW-1185">Reference proteome</keyword>
<reference evidence="5 6" key="1">
    <citation type="journal article" date="2016" name="Mol. Biol. Evol.">
        <title>Genome-Wide Survey of Gut Fungi (Harpellales) Reveals the First Horizontally Transferred Ubiquitin Gene from a Mosquito Host.</title>
        <authorList>
            <person name="Wang Y."/>
            <person name="White M.M."/>
            <person name="Kvist S."/>
            <person name="Moncalvo J.M."/>
        </authorList>
    </citation>
    <scope>NUCLEOTIDE SEQUENCE [LARGE SCALE GENOMIC DNA]</scope>
    <source>
        <strain evidence="5 6">ALG-7-W6</strain>
    </source>
</reference>
<name>A0A1R0GZI7_9FUNG</name>
<accession>A0A1R0GZI7</accession>
<dbReference type="InterPro" id="IPR016024">
    <property type="entry name" value="ARM-type_fold"/>
</dbReference>
<dbReference type="SUPFAM" id="SSF48371">
    <property type="entry name" value="ARM repeat"/>
    <property type="match status" value="1"/>
</dbReference>
<comment type="caution">
    <text evidence="5">The sequence shown here is derived from an EMBL/GenBank/DDBJ whole genome shotgun (WGS) entry which is preliminary data.</text>
</comment>
<evidence type="ECO:0000259" key="4">
    <source>
        <dbReference type="PROSITE" id="PS50166"/>
    </source>
</evidence>
<dbReference type="GO" id="GO:0006606">
    <property type="term" value="P:protein import into nucleus"/>
    <property type="evidence" value="ECO:0007669"/>
    <property type="project" value="TreeGrafter"/>
</dbReference>
<dbReference type="GO" id="GO:0005829">
    <property type="term" value="C:cytosol"/>
    <property type="evidence" value="ECO:0007669"/>
    <property type="project" value="TreeGrafter"/>
</dbReference>
<feature type="domain" description="Importin N-terminal" evidence="4">
    <location>
        <begin position="26"/>
        <end position="78"/>
    </location>
</feature>